<comment type="subcellular location">
    <subcellularLocation>
        <location evidence="1 6">Membrane</location>
        <topology evidence="1 6">Multi-pass membrane protein</topology>
    </subcellularLocation>
</comment>
<evidence type="ECO:0000256" key="1">
    <source>
        <dbReference type="ARBA" id="ARBA00004141"/>
    </source>
</evidence>
<feature type="transmembrane region" description="Helical" evidence="6">
    <location>
        <begin position="22"/>
        <end position="42"/>
    </location>
</feature>
<evidence type="ECO:0000256" key="2">
    <source>
        <dbReference type="ARBA" id="ARBA00006840"/>
    </source>
</evidence>
<dbReference type="PRINTS" id="PR00259">
    <property type="entry name" value="TMFOUR"/>
</dbReference>
<sequence length="254" mass="28555">CLHVLTPDEAEPLLALVGLSSIWFIRSIGGLIVFAIGVWTLTDRSFMERLLGTNLYVASAAILIVTGSIVAIISFLGTFGAYKEIKCMLLTYFIILVMIFIVMVTAGILGYVFRLEVDDRMQQEMFQSMRLYGTDTQVTEAWDAVQMHFECCGITVKPAKGYELWQKENTRFKNISGPLVPESCCRSREDDPIRRSCLGRQPRKEDTYYEGCYERMKEFVKSHALLVGGLAIGVSSLILFGIILSCGLYLIIKK</sequence>
<comment type="similarity">
    <text evidence="2 6">Belongs to the tetraspanin (TM4SF) family.</text>
</comment>
<dbReference type="InterPro" id="IPR018499">
    <property type="entry name" value="Tetraspanin/Peripherin"/>
</dbReference>
<evidence type="ECO:0000313" key="8">
    <source>
        <dbReference type="Proteomes" id="UP000825002"/>
    </source>
</evidence>
<keyword evidence="4 6" id="KW-1133">Transmembrane helix</keyword>
<comment type="caution">
    <text evidence="7">The sequence shown here is derived from an EMBL/GenBank/DDBJ whole genome shotgun (WGS) entry which is preliminary data.</text>
</comment>
<accession>A0ABQ7SA47</accession>
<keyword evidence="3 6" id="KW-0812">Transmembrane</keyword>
<keyword evidence="8" id="KW-1185">Reference proteome</keyword>
<protein>
    <recommendedName>
        <fullName evidence="6">Tetraspanin</fullName>
    </recommendedName>
</protein>
<dbReference type="EMBL" id="JAIFTH010000179">
    <property type="protein sequence ID" value="KAG9510303.1"/>
    <property type="molecule type" value="Genomic_DNA"/>
</dbReference>
<dbReference type="InterPro" id="IPR008952">
    <property type="entry name" value="Tetraspanin_EC2_sf"/>
</dbReference>
<reference evidence="7 8" key="1">
    <citation type="submission" date="2020-10" db="EMBL/GenBank/DDBJ databases">
        <authorList>
            <person name="Klimov P.B."/>
            <person name="Dyachkov S.M."/>
            <person name="Chetverikov P.E."/>
        </authorList>
    </citation>
    <scope>NUCLEOTIDE SEQUENCE [LARGE SCALE GENOMIC DNA]</scope>
    <source>
        <strain evidence="7">BMOC 18-1129-001#AD2665</strain>
        <tissue evidence="7">Entire mites</tissue>
    </source>
</reference>
<evidence type="ECO:0000256" key="6">
    <source>
        <dbReference type="RuleBase" id="RU361218"/>
    </source>
</evidence>
<dbReference type="Gene3D" id="1.10.1450.10">
    <property type="entry name" value="Tetraspanin"/>
    <property type="match status" value="1"/>
</dbReference>
<organism evidence="7 8">
    <name type="scientific">Fragariocoptes setiger</name>
    <dbReference type="NCBI Taxonomy" id="1670756"/>
    <lineage>
        <taxon>Eukaryota</taxon>
        <taxon>Metazoa</taxon>
        <taxon>Ecdysozoa</taxon>
        <taxon>Arthropoda</taxon>
        <taxon>Chelicerata</taxon>
        <taxon>Arachnida</taxon>
        <taxon>Acari</taxon>
        <taxon>Acariformes</taxon>
        <taxon>Trombidiformes</taxon>
        <taxon>Prostigmata</taxon>
        <taxon>Eupodina</taxon>
        <taxon>Eriophyoidea</taxon>
        <taxon>Phytoptidae</taxon>
        <taxon>Fragariocoptes</taxon>
    </lineage>
</organism>
<gene>
    <name evidence="7" type="primary">TSPAN11</name>
    <name evidence="7" type="ORF">GZH46_01158</name>
</gene>
<evidence type="ECO:0000256" key="4">
    <source>
        <dbReference type="ARBA" id="ARBA00022989"/>
    </source>
</evidence>
<dbReference type="Pfam" id="PF00335">
    <property type="entry name" value="Tetraspanin"/>
    <property type="match status" value="1"/>
</dbReference>
<feature type="transmembrane region" description="Helical" evidence="6">
    <location>
        <begin position="224"/>
        <end position="252"/>
    </location>
</feature>
<dbReference type="SUPFAM" id="SSF48652">
    <property type="entry name" value="Tetraspanin"/>
    <property type="match status" value="1"/>
</dbReference>
<dbReference type="PIRSF" id="PIRSF002419">
    <property type="entry name" value="Tetraspanin"/>
    <property type="match status" value="1"/>
</dbReference>
<feature type="non-terminal residue" evidence="7">
    <location>
        <position position="1"/>
    </location>
</feature>
<dbReference type="InterPro" id="IPR000301">
    <property type="entry name" value="Tetraspanin_animals"/>
</dbReference>
<evidence type="ECO:0000256" key="3">
    <source>
        <dbReference type="ARBA" id="ARBA00022692"/>
    </source>
</evidence>
<feature type="transmembrane region" description="Helical" evidence="6">
    <location>
        <begin position="54"/>
        <end position="77"/>
    </location>
</feature>
<evidence type="ECO:0000256" key="5">
    <source>
        <dbReference type="ARBA" id="ARBA00023136"/>
    </source>
</evidence>
<keyword evidence="5 6" id="KW-0472">Membrane</keyword>
<dbReference type="Proteomes" id="UP000825002">
    <property type="component" value="Unassembled WGS sequence"/>
</dbReference>
<evidence type="ECO:0000313" key="7">
    <source>
        <dbReference type="EMBL" id="KAG9510303.1"/>
    </source>
</evidence>
<proteinExistence type="inferred from homology"/>
<dbReference type="PANTHER" id="PTHR19282">
    <property type="entry name" value="TETRASPANIN"/>
    <property type="match status" value="1"/>
</dbReference>
<dbReference type="PANTHER" id="PTHR19282:SF527">
    <property type="entry name" value="TETRASPANIN"/>
    <property type="match status" value="1"/>
</dbReference>
<name>A0ABQ7SA47_9ACAR</name>
<feature type="transmembrane region" description="Helical" evidence="6">
    <location>
        <begin position="89"/>
        <end position="113"/>
    </location>
</feature>